<name>A0A284RZ01_ARMOS</name>
<keyword evidence="3" id="KW-1185">Reference proteome</keyword>
<dbReference type="EMBL" id="FUEG01000021">
    <property type="protein sequence ID" value="SJL13936.1"/>
    <property type="molecule type" value="Genomic_DNA"/>
</dbReference>
<evidence type="ECO:0000313" key="2">
    <source>
        <dbReference type="EMBL" id="SJL13936.1"/>
    </source>
</evidence>
<evidence type="ECO:0000256" key="1">
    <source>
        <dbReference type="SAM" id="MobiDB-lite"/>
    </source>
</evidence>
<dbReference type="AlphaFoldDB" id="A0A284RZ01"/>
<dbReference type="Proteomes" id="UP000219338">
    <property type="component" value="Unassembled WGS sequence"/>
</dbReference>
<gene>
    <name evidence="2" type="ORF">ARMOST_17387</name>
</gene>
<proteinExistence type="predicted"/>
<organism evidence="2 3">
    <name type="scientific">Armillaria ostoyae</name>
    <name type="common">Armillaria root rot fungus</name>
    <dbReference type="NCBI Taxonomy" id="47428"/>
    <lineage>
        <taxon>Eukaryota</taxon>
        <taxon>Fungi</taxon>
        <taxon>Dikarya</taxon>
        <taxon>Basidiomycota</taxon>
        <taxon>Agaricomycotina</taxon>
        <taxon>Agaricomycetes</taxon>
        <taxon>Agaricomycetidae</taxon>
        <taxon>Agaricales</taxon>
        <taxon>Marasmiineae</taxon>
        <taxon>Physalacriaceae</taxon>
        <taxon>Armillaria</taxon>
    </lineage>
</organism>
<sequence length="79" mass="8855">MKLLYKIGAAWRRLVQWVQVGVRIIWECEGLTTLLETDTSPQLYHACETVEGQETGDTTGQYIAGRPDTRGRLSSSSLL</sequence>
<accession>A0A284RZ01</accession>
<evidence type="ECO:0000313" key="3">
    <source>
        <dbReference type="Proteomes" id="UP000219338"/>
    </source>
</evidence>
<feature type="region of interest" description="Disordered" evidence="1">
    <location>
        <begin position="55"/>
        <end position="79"/>
    </location>
</feature>
<protein>
    <submittedName>
        <fullName evidence="2">Uncharacterized protein</fullName>
    </submittedName>
</protein>
<reference evidence="3" key="1">
    <citation type="journal article" date="2017" name="Nat. Ecol. Evol.">
        <title>Genome expansion and lineage-specific genetic innovations in the forest pathogenic fungi Armillaria.</title>
        <authorList>
            <person name="Sipos G."/>
            <person name="Prasanna A.N."/>
            <person name="Walter M.C."/>
            <person name="O'Connor E."/>
            <person name="Balint B."/>
            <person name="Krizsan K."/>
            <person name="Kiss B."/>
            <person name="Hess J."/>
            <person name="Varga T."/>
            <person name="Slot J."/>
            <person name="Riley R."/>
            <person name="Boka B."/>
            <person name="Rigling D."/>
            <person name="Barry K."/>
            <person name="Lee J."/>
            <person name="Mihaltcheva S."/>
            <person name="LaButti K."/>
            <person name="Lipzen A."/>
            <person name="Waldron R."/>
            <person name="Moloney N.M."/>
            <person name="Sperisen C."/>
            <person name="Kredics L."/>
            <person name="Vagvoelgyi C."/>
            <person name="Patrignani A."/>
            <person name="Fitzpatrick D."/>
            <person name="Nagy I."/>
            <person name="Doyle S."/>
            <person name="Anderson J.B."/>
            <person name="Grigoriev I.V."/>
            <person name="Gueldener U."/>
            <person name="Muensterkoetter M."/>
            <person name="Nagy L.G."/>
        </authorList>
    </citation>
    <scope>NUCLEOTIDE SEQUENCE [LARGE SCALE GENOMIC DNA]</scope>
    <source>
        <strain evidence="3">C18/9</strain>
    </source>
</reference>